<sequence>MSDSKDEKEDTSSVPSSLSLKSDGSKGTFLDFRDRPGPSETKRRAESPVPSCLSLKSDRSTDRPLDFRDQPGPSETKGTRNTSRSRAGVQRDSQTSTVRTDSGLQEVLDEHRISLREEM</sequence>
<name>A0ABD2HRU0_PAGBO</name>
<feature type="region of interest" description="Disordered" evidence="1">
    <location>
        <begin position="1"/>
        <end position="119"/>
    </location>
</feature>
<evidence type="ECO:0000313" key="3">
    <source>
        <dbReference type="Proteomes" id="UP001619887"/>
    </source>
</evidence>
<feature type="compositionally biased region" description="Basic and acidic residues" evidence="1">
    <location>
        <begin position="56"/>
        <end position="69"/>
    </location>
</feature>
<reference evidence="2 3" key="2">
    <citation type="journal article" date="2024" name="G3 (Bethesda)">
        <title>The genome of the cryopelagic Antarctic bald notothen, Trematomus borchgrevinki.</title>
        <authorList>
            <person name="Rayamajhi N."/>
            <person name="Rivera-Colon A.G."/>
            <person name="Minhas B.F."/>
            <person name="Cheng C.C."/>
            <person name="Catchen J.M."/>
        </authorList>
    </citation>
    <scope>NUCLEOTIDE SEQUENCE [LARGE SCALE GENOMIC DNA]</scope>
    <source>
        <strain evidence="2">AGRC-2024</strain>
    </source>
</reference>
<reference evidence="2 3" key="1">
    <citation type="journal article" date="2022" name="G3 (Bethesda)">
        <title>Evaluating Illumina-, Nanopore-, and PacBio-based genome assembly strategies with the bald notothen, Trematomus borchgrevinki.</title>
        <authorList>
            <person name="Rayamajhi N."/>
            <person name="Cheng C.C."/>
            <person name="Catchen J.M."/>
        </authorList>
    </citation>
    <scope>NUCLEOTIDE SEQUENCE [LARGE SCALE GENOMIC DNA]</scope>
    <source>
        <strain evidence="2">AGRC-2024</strain>
    </source>
</reference>
<dbReference type="Proteomes" id="UP001619887">
    <property type="component" value="Unassembled WGS sequence"/>
</dbReference>
<dbReference type="AlphaFoldDB" id="A0ABD2HRU0"/>
<feature type="compositionally biased region" description="Basic and acidic residues" evidence="1">
    <location>
        <begin position="1"/>
        <end position="11"/>
    </location>
</feature>
<feature type="compositionally biased region" description="Low complexity" evidence="1">
    <location>
        <begin position="12"/>
        <end position="28"/>
    </location>
</feature>
<dbReference type="EMBL" id="JBIYXZ010000062">
    <property type="protein sequence ID" value="KAL3067751.1"/>
    <property type="molecule type" value="Genomic_DNA"/>
</dbReference>
<keyword evidence="3" id="KW-1185">Reference proteome</keyword>
<feature type="compositionally biased region" description="Basic and acidic residues" evidence="1">
    <location>
        <begin position="108"/>
        <end position="119"/>
    </location>
</feature>
<gene>
    <name evidence="2" type="ORF">OYC64_022052</name>
</gene>
<proteinExistence type="predicted"/>
<accession>A0ABD2HRU0</accession>
<feature type="compositionally biased region" description="Polar residues" evidence="1">
    <location>
        <begin position="79"/>
        <end position="103"/>
    </location>
</feature>
<protein>
    <submittedName>
        <fullName evidence="2">Uncharacterized protein</fullName>
    </submittedName>
</protein>
<feature type="compositionally biased region" description="Basic and acidic residues" evidence="1">
    <location>
        <begin position="31"/>
        <end position="46"/>
    </location>
</feature>
<organism evidence="2 3">
    <name type="scientific">Pagothenia borchgrevinki</name>
    <name type="common">Bald rockcod</name>
    <name type="synonym">Trematomus borchgrevinki</name>
    <dbReference type="NCBI Taxonomy" id="8213"/>
    <lineage>
        <taxon>Eukaryota</taxon>
        <taxon>Metazoa</taxon>
        <taxon>Chordata</taxon>
        <taxon>Craniata</taxon>
        <taxon>Vertebrata</taxon>
        <taxon>Euteleostomi</taxon>
        <taxon>Actinopterygii</taxon>
        <taxon>Neopterygii</taxon>
        <taxon>Teleostei</taxon>
        <taxon>Neoteleostei</taxon>
        <taxon>Acanthomorphata</taxon>
        <taxon>Eupercaria</taxon>
        <taxon>Perciformes</taxon>
        <taxon>Notothenioidei</taxon>
        <taxon>Nototheniidae</taxon>
        <taxon>Pagothenia</taxon>
    </lineage>
</organism>
<comment type="caution">
    <text evidence="2">The sequence shown here is derived from an EMBL/GenBank/DDBJ whole genome shotgun (WGS) entry which is preliminary data.</text>
</comment>
<evidence type="ECO:0000313" key="2">
    <source>
        <dbReference type="EMBL" id="KAL3067751.1"/>
    </source>
</evidence>
<evidence type="ECO:0000256" key="1">
    <source>
        <dbReference type="SAM" id="MobiDB-lite"/>
    </source>
</evidence>